<gene>
    <name evidence="2" type="ORF">RIF29_16768</name>
</gene>
<feature type="compositionally biased region" description="Basic and acidic residues" evidence="1">
    <location>
        <begin position="124"/>
        <end position="138"/>
    </location>
</feature>
<accession>A0AAN9ICC2</accession>
<dbReference type="AlphaFoldDB" id="A0AAN9ICC2"/>
<feature type="region of interest" description="Disordered" evidence="1">
    <location>
        <begin position="184"/>
        <end position="220"/>
    </location>
</feature>
<feature type="region of interest" description="Disordered" evidence="1">
    <location>
        <begin position="46"/>
        <end position="71"/>
    </location>
</feature>
<sequence>MMVDQEESPDSSGKELITIDKETFDAQPKTNPFGPWMLVKRPARKKERFMQKQNGSSMLGGNKGVQRSADKGKFDTLNYEEDEALAKGLDDTAMDTHDSMHETVNDNQHAIDNKNIVDVSPTKDGQHDQKQYKGSKEYKEAMQAKEEEVIRLMKIYENSKGHVLHDFAFQTYLPGKEAIDFAQHNASSSKSINLPPKPPDGKLSSGSGQEDSLGWAPAKD</sequence>
<evidence type="ECO:0000313" key="2">
    <source>
        <dbReference type="EMBL" id="KAK7275648.1"/>
    </source>
</evidence>
<evidence type="ECO:0000313" key="3">
    <source>
        <dbReference type="Proteomes" id="UP001372338"/>
    </source>
</evidence>
<evidence type="ECO:0000256" key="1">
    <source>
        <dbReference type="SAM" id="MobiDB-lite"/>
    </source>
</evidence>
<feature type="region of interest" description="Disordered" evidence="1">
    <location>
        <begin position="118"/>
        <end position="138"/>
    </location>
</feature>
<protein>
    <submittedName>
        <fullName evidence="2">Uncharacterized protein</fullName>
    </submittedName>
</protein>
<dbReference type="Proteomes" id="UP001372338">
    <property type="component" value="Unassembled WGS sequence"/>
</dbReference>
<keyword evidence="3" id="KW-1185">Reference proteome</keyword>
<dbReference type="EMBL" id="JAYWIO010000003">
    <property type="protein sequence ID" value="KAK7275648.1"/>
    <property type="molecule type" value="Genomic_DNA"/>
</dbReference>
<organism evidence="2 3">
    <name type="scientific">Crotalaria pallida</name>
    <name type="common">Smooth rattlebox</name>
    <name type="synonym">Crotalaria striata</name>
    <dbReference type="NCBI Taxonomy" id="3830"/>
    <lineage>
        <taxon>Eukaryota</taxon>
        <taxon>Viridiplantae</taxon>
        <taxon>Streptophyta</taxon>
        <taxon>Embryophyta</taxon>
        <taxon>Tracheophyta</taxon>
        <taxon>Spermatophyta</taxon>
        <taxon>Magnoliopsida</taxon>
        <taxon>eudicotyledons</taxon>
        <taxon>Gunneridae</taxon>
        <taxon>Pentapetalae</taxon>
        <taxon>rosids</taxon>
        <taxon>fabids</taxon>
        <taxon>Fabales</taxon>
        <taxon>Fabaceae</taxon>
        <taxon>Papilionoideae</taxon>
        <taxon>50 kb inversion clade</taxon>
        <taxon>genistoids sensu lato</taxon>
        <taxon>core genistoids</taxon>
        <taxon>Crotalarieae</taxon>
        <taxon>Crotalaria</taxon>
    </lineage>
</organism>
<name>A0AAN9ICC2_CROPI</name>
<reference evidence="2 3" key="1">
    <citation type="submission" date="2024-01" db="EMBL/GenBank/DDBJ databases">
        <title>The genomes of 5 underutilized Papilionoideae crops provide insights into root nodulation and disease resistanc.</title>
        <authorList>
            <person name="Yuan L."/>
        </authorList>
    </citation>
    <scope>NUCLEOTIDE SEQUENCE [LARGE SCALE GENOMIC DNA]</scope>
    <source>
        <strain evidence="2">ZHUSHIDOU_FW_LH</strain>
        <tissue evidence="2">Leaf</tissue>
    </source>
</reference>
<comment type="caution">
    <text evidence="2">The sequence shown here is derived from an EMBL/GenBank/DDBJ whole genome shotgun (WGS) entry which is preliminary data.</text>
</comment>
<proteinExistence type="predicted"/>